<evidence type="ECO:0000256" key="2">
    <source>
        <dbReference type="ARBA" id="ARBA00005642"/>
    </source>
</evidence>
<feature type="domain" description="tRNA pseudouridine synthase II TruB subfamily 1 C-terminal" evidence="7">
    <location>
        <begin position="235"/>
        <end position="282"/>
    </location>
</feature>
<dbReference type="RefSeq" id="WP_128752465.1">
    <property type="nucleotide sequence ID" value="NZ_CP035282.1"/>
</dbReference>
<dbReference type="Pfam" id="PF09157">
    <property type="entry name" value="TruB-C_2"/>
    <property type="match status" value="1"/>
</dbReference>
<dbReference type="Gene3D" id="2.30.130.10">
    <property type="entry name" value="PUA domain"/>
    <property type="match status" value="1"/>
</dbReference>
<keyword evidence="4 5" id="KW-0413">Isomerase</keyword>
<dbReference type="HAMAP" id="MF_01080">
    <property type="entry name" value="TruB_bact"/>
    <property type="match status" value="1"/>
</dbReference>
<evidence type="ECO:0000259" key="6">
    <source>
        <dbReference type="Pfam" id="PF01509"/>
    </source>
</evidence>
<dbReference type="CDD" id="cd02573">
    <property type="entry name" value="PseudoU_synth_EcTruB"/>
    <property type="match status" value="1"/>
</dbReference>
<dbReference type="Proteomes" id="UP000287969">
    <property type="component" value="Chromosome"/>
</dbReference>
<dbReference type="OrthoDB" id="9802309at2"/>
<dbReference type="InterPro" id="IPR032819">
    <property type="entry name" value="TruB_C"/>
</dbReference>
<feature type="domain" description="tRNA pseudouridylate synthase B C-terminal" evidence="8">
    <location>
        <begin position="171"/>
        <end position="230"/>
    </location>
</feature>
<dbReference type="InterPro" id="IPR002501">
    <property type="entry name" value="PsdUridine_synth_N"/>
</dbReference>
<comment type="catalytic activity">
    <reaction evidence="1 5">
        <text>uridine(55) in tRNA = pseudouridine(55) in tRNA</text>
        <dbReference type="Rhea" id="RHEA:42532"/>
        <dbReference type="Rhea" id="RHEA-COMP:10101"/>
        <dbReference type="Rhea" id="RHEA-COMP:10102"/>
        <dbReference type="ChEBI" id="CHEBI:65314"/>
        <dbReference type="ChEBI" id="CHEBI:65315"/>
        <dbReference type="EC" id="5.4.99.25"/>
    </reaction>
</comment>
<dbReference type="FunFam" id="3.30.2350.10:FF:000011">
    <property type="entry name" value="tRNA pseudouridine synthase B"/>
    <property type="match status" value="1"/>
</dbReference>
<dbReference type="AlphaFoldDB" id="A0A410QCD9"/>
<dbReference type="InterPro" id="IPR020103">
    <property type="entry name" value="PsdUridine_synth_cat_dom_sf"/>
</dbReference>
<dbReference type="Pfam" id="PF01509">
    <property type="entry name" value="TruB_N"/>
    <property type="match status" value="1"/>
</dbReference>
<evidence type="ECO:0000256" key="1">
    <source>
        <dbReference type="ARBA" id="ARBA00000385"/>
    </source>
</evidence>
<dbReference type="GO" id="GO:0003723">
    <property type="term" value="F:RNA binding"/>
    <property type="evidence" value="ECO:0007669"/>
    <property type="project" value="InterPro"/>
</dbReference>
<evidence type="ECO:0000259" key="7">
    <source>
        <dbReference type="Pfam" id="PF09157"/>
    </source>
</evidence>
<accession>A0A410QCD9</accession>
<keyword evidence="10" id="KW-1185">Reference proteome</keyword>
<dbReference type="EMBL" id="CP035282">
    <property type="protein sequence ID" value="QAT61655.1"/>
    <property type="molecule type" value="Genomic_DNA"/>
</dbReference>
<dbReference type="InterPro" id="IPR015240">
    <property type="entry name" value="tRNA_sdUridine_synth_fam1_C"/>
</dbReference>
<gene>
    <name evidence="5 9" type="primary">truB</name>
    <name evidence="9" type="ORF">EQM13_08680</name>
</gene>
<dbReference type="SUPFAM" id="SSF55120">
    <property type="entry name" value="Pseudouridine synthase"/>
    <property type="match status" value="1"/>
</dbReference>
<evidence type="ECO:0000256" key="5">
    <source>
        <dbReference type="HAMAP-Rule" id="MF_01080"/>
    </source>
</evidence>
<proteinExistence type="inferred from homology"/>
<organism evidence="9 10">
    <name type="scientific">Acidilutibacter cellobiosedens</name>
    <dbReference type="NCBI Taxonomy" id="2507161"/>
    <lineage>
        <taxon>Bacteria</taxon>
        <taxon>Bacillati</taxon>
        <taxon>Bacillota</taxon>
        <taxon>Tissierellia</taxon>
        <taxon>Tissierellales</taxon>
        <taxon>Acidilutibacteraceae</taxon>
        <taxon>Acidilutibacter</taxon>
    </lineage>
</organism>
<dbReference type="InterPro" id="IPR014780">
    <property type="entry name" value="tRNA_psdUridine_synth_TruB"/>
</dbReference>
<comment type="function">
    <text evidence="5">Responsible for synthesis of pseudouridine from uracil-55 in the psi GC loop of transfer RNAs.</text>
</comment>
<evidence type="ECO:0000256" key="4">
    <source>
        <dbReference type="ARBA" id="ARBA00023235"/>
    </source>
</evidence>
<dbReference type="EC" id="5.4.99.25" evidence="5"/>
<evidence type="ECO:0000256" key="3">
    <source>
        <dbReference type="ARBA" id="ARBA00022694"/>
    </source>
</evidence>
<feature type="domain" description="Pseudouridine synthase II N-terminal" evidence="6">
    <location>
        <begin position="23"/>
        <end position="170"/>
    </location>
</feature>
<dbReference type="GO" id="GO:1990481">
    <property type="term" value="P:mRNA pseudouridine synthesis"/>
    <property type="evidence" value="ECO:0007669"/>
    <property type="project" value="TreeGrafter"/>
</dbReference>
<name>A0A410QCD9_9FIRM</name>
<feature type="active site" description="Nucleophile" evidence="5">
    <location>
        <position position="38"/>
    </location>
</feature>
<dbReference type="Pfam" id="PF16198">
    <property type="entry name" value="TruB_C_2"/>
    <property type="match status" value="1"/>
</dbReference>
<dbReference type="PANTHER" id="PTHR13767:SF2">
    <property type="entry name" value="PSEUDOURIDYLATE SYNTHASE TRUB1"/>
    <property type="match status" value="1"/>
</dbReference>
<dbReference type="KEGG" id="spoa:EQM13_08680"/>
<dbReference type="GO" id="GO:0031119">
    <property type="term" value="P:tRNA pseudouridine synthesis"/>
    <property type="evidence" value="ECO:0007669"/>
    <property type="project" value="UniProtKB-UniRule"/>
</dbReference>
<dbReference type="Gene3D" id="3.30.2350.10">
    <property type="entry name" value="Pseudouridine synthase"/>
    <property type="match status" value="1"/>
</dbReference>
<keyword evidence="3 5" id="KW-0819">tRNA processing</keyword>
<reference evidence="10" key="1">
    <citation type="submission" date="2019-01" db="EMBL/GenBank/DDBJ databases">
        <title>Draft genomes of a novel of Sporanaerobacter strains.</title>
        <authorList>
            <person name="Ma S."/>
        </authorList>
    </citation>
    <scope>NUCLEOTIDE SEQUENCE [LARGE SCALE GENOMIC DNA]</scope>
    <source>
        <strain evidence="10">NJN-17</strain>
    </source>
</reference>
<dbReference type="InterPro" id="IPR036974">
    <property type="entry name" value="PUA_sf"/>
</dbReference>
<protein>
    <recommendedName>
        <fullName evidence="5">tRNA pseudouridine synthase B</fullName>
        <ecNumber evidence="5">5.4.99.25</ecNumber>
    </recommendedName>
    <alternativeName>
        <fullName evidence="5">tRNA pseudouridine(55) synthase</fullName>
        <shortName evidence="5">Psi55 synthase</shortName>
    </alternativeName>
    <alternativeName>
        <fullName evidence="5">tRNA pseudouridylate synthase</fullName>
    </alternativeName>
    <alternativeName>
        <fullName evidence="5">tRNA-uridine isomerase</fullName>
    </alternativeName>
</protein>
<evidence type="ECO:0000259" key="8">
    <source>
        <dbReference type="Pfam" id="PF16198"/>
    </source>
</evidence>
<dbReference type="GO" id="GO:0160148">
    <property type="term" value="F:tRNA pseudouridine(55) synthase activity"/>
    <property type="evidence" value="ECO:0007669"/>
    <property type="project" value="UniProtKB-EC"/>
</dbReference>
<evidence type="ECO:0000313" key="10">
    <source>
        <dbReference type="Proteomes" id="UP000287969"/>
    </source>
</evidence>
<evidence type="ECO:0000313" key="9">
    <source>
        <dbReference type="EMBL" id="QAT61655.1"/>
    </source>
</evidence>
<dbReference type="NCBIfam" id="TIGR00431">
    <property type="entry name" value="TruB"/>
    <property type="match status" value="1"/>
</dbReference>
<dbReference type="PANTHER" id="PTHR13767">
    <property type="entry name" value="TRNA-PSEUDOURIDINE SYNTHASE"/>
    <property type="match status" value="1"/>
</dbReference>
<sequence length="294" mass="33431">MDGIINVFKPKGITSYDVIRMIKKILNIKKVGHTGTLDPNAGGVLPVCVGNATRLSEYILNSKKEYIGELTLGYETDTQDGDGKVIKYSDKIVEEEEIKMAFEGFKGEIEQVPPMYSAIKHKGKKLYELAREGINVERSPRNVTIYDMNIIEIHENKVLFKALCSRGTYIRTLCNDIGVKLGTYGYMSYLLRTKVGNFVIEDGMSIEELEKKVKNNKFEDFLIPMDEALQDWNFVNVNDEDCFKLMNGLTIDVLGDLKEGLNRVYCRDKFLGIGNVKSHNNVNMLKMKKVLCKR</sequence>
<comment type="similarity">
    <text evidence="2 5">Belongs to the pseudouridine synthase TruB family. Type 1 subfamily.</text>
</comment>